<keyword evidence="2" id="KW-1185">Reference proteome</keyword>
<name>A0ABS6YCP7_9BACT</name>
<dbReference type="Proteomes" id="UP000788426">
    <property type="component" value="Unassembled WGS sequence"/>
</dbReference>
<evidence type="ECO:0000313" key="2">
    <source>
        <dbReference type="Proteomes" id="UP000788426"/>
    </source>
</evidence>
<reference evidence="1 2" key="1">
    <citation type="submission" date="2021-07" db="EMBL/GenBank/DDBJ databases">
        <title>Genomic diversity and antimicrobial resistance of Prevotella spp. isolated from chronic lung disease airways.</title>
        <authorList>
            <person name="Webb K.A."/>
            <person name="Olagoke O.S."/>
            <person name="Baird T."/>
            <person name="Neill J."/>
            <person name="Pham A."/>
            <person name="Wells T.J."/>
            <person name="Ramsay K.A."/>
            <person name="Bell S.C."/>
            <person name="Sarovich D.S."/>
            <person name="Price E.P."/>
        </authorList>
    </citation>
    <scope>NUCLEOTIDE SEQUENCE [LARGE SCALE GENOMIC DNA]</scope>
    <source>
        <strain evidence="1 2">SCHI0011.S.12</strain>
    </source>
</reference>
<protein>
    <submittedName>
        <fullName evidence="1">Uncharacterized protein</fullName>
    </submittedName>
</protein>
<proteinExistence type="predicted"/>
<sequence>MIKKMYVQPVTMAVQVHYECALMTYSKIQNSEDEAIVGIRDEDDSEEIEVN</sequence>
<evidence type="ECO:0000313" key="1">
    <source>
        <dbReference type="EMBL" id="MBW4768976.1"/>
    </source>
</evidence>
<accession>A0ABS6YCP7</accession>
<dbReference type="EMBL" id="JAHXCT010000003">
    <property type="protein sequence ID" value="MBW4768976.1"/>
    <property type="molecule type" value="Genomic_DNA"/>
</dbReference>
<gene>
    <name evidence="1" type="ORF">KZO38_04285</name>
</gene>
<dbReference type="RefSeq" id="WP_219480331.1">
    <property type="nucleotide sequence ID" value="NZ_CAJZHJ010000020.1"/>
</dbReference>
<organism evidence="1 2">
    <name type="scientific">Hoylesella nanceiensis</name>
    <dbReference type="NCBI Taxonomy" id="425941"/>
    <lineage>
        <taxon>Bacteria</taxon>
        <taxon>Pseudomonadati</taxon>
        <taxon>Bacteroidota</taxon>
        <taxon>Bacteroidia</taxon>
        <taxon>Bacteroidales</taxon>
        <taxon>Prevotellaceae</taxon>
        <taxon>Hoylesella</taxon>
    </lineage>
</organism>
<comment type="caution">
    <text evidence="1">The sequence shown here is derived from an EMBL/GenBank/DDBJ whole genome shotgun (WGS) entry which is preliminary data.</text>
</comment>